<dbReference type="Pfam" id="PF04892">
    <property type="entry name" value="VanZ"/>
    <property type="match status" value="1"/>
</dbReference>
<dbReference type="EMBL" id="CP060635">
    <property type="protein sequence ID" value="QNM09008.1"/>
    <property type="molecule type" value="Genomic_DNA"/>
</dbReference>
<feature type="domain" description="VanZ-like" evidence="2">
    <location>
        <begin position="17"/>
        <end position="145"/>
    </location>
</feature>
<evidence type="ECO:0000259" key="2">
    <source>
        <dbReference type="Pfam" id="PF04892"/>
    </source>
</evidence>
<keyword evidence="1" id="KW-0472">Membrane</keyword>
<feature type="transmembrane region" description="Helical" evidence="1">
    <location>
        <begin position="66"/>
        <end position="90"/>
    </location>
</feature>
<name>A0A7G9GDX6_9FIRM</name>
<dbReference type="AlphaFoldDB" id="A0A7G9GDX6"/>
<feature type="transmembrane region" description="Helical" evidence="1">
    <location>
        <begin position="97"/>
        <end position="116"/>
    </location>
</feature>
<dbReference type="Proteomes" id="UP000515860">
    <property type="component" value="Chromosome"/>
</dbReference>
<evidence type="ECO:0000256" key="1">
    <source>
        <dbReference type="SAM" id="Phobius"/>
    </source>
</evidence>
<keyword evidence="4" id="KW-1185">Reference proteome</keyword>
<evidence type="ECO:0000313" key="3">
    <source>
        <dbReference type="EMBL" id="QNM09008.1"/>
    </source>
</evidence>
<protein>
    <submittedName>
        <fullName evidence="3">VanZ family protein</fullName>
    </submittedName>
</protein>
<proteinExistence type="predicted"/>
<dbReference type="KEGG" id="whj:H9Q79_01525"/>
<organism evidence="3 4">
    <name type="scientific">Wansuia hejianensis</name>
    <dbReference type="NCBI Taxonomy" id="2763667"/>
    <lineage>
        <taxon>Bacteria</taxon>
        <taxon>Bacillati</taxon>
        <taxon>Bacillota</taxon>
        <taxon>Clostridia</taxon>
        <taxon>Lachnospirales</taxon>
        <taxon>Lachnospiraceae</taxon>
        <taxon>Wansuia</taxon>
    </lineage>
</organism>
<dbReference type="RefSeq" id="WP_118646206.1">
    <property type="nucleotide sequence ID" value="NZ_CP060635.1"/>
</dbReference>
<accession>A0A7G9GDX6</accession>
<evidence type="ECO:0000313" key="4">
    <source>
        <dbReference type="Proteomes" id="UP000515860"/>
    </source>
</evidence>
<keyword evidence="1" id="KW-1133">Transmembrane helix</keyword>
<dbReference type="InterPro" id="IPR053150">
    <property type="entry name" value="Teicoplanin_resist-assoc"/>
</dbReference>
<feature type="transmembrane region" description="Helical" evidence="1">
    <location>
        <begin position="128"/>
        <end position="148"/>
    </location>
</feature>
<dbReference type="PANTHER" id="PTHR36834">
    <property type="entry name" value="MEMBRANE PROTEIN-RELATED"/>
    <property type="match status" value="1"/>
</dbReference>
<reference evidence="3 4" key="1">
    <citation type="submission" date="2020-08" db="EMBL/GenBank/DDBJ databases">
        <authorList>
            <person name="Liu C."/>
            <person name="Sun Q."/>
        </authorList>
    </citation>
    <scope>NUCLEOTIDE SEQUENCE [LARGE SCALE GENOMIC DNA]</scope>
    <source>
        <strain evidence="3 4">NSJ-29</strain>
    </source>
</reference>
<feature type="transmembrane region" description="Helical" evidence="1">
    <location>
        <begin position="12"/>
        <end position="29"/>
    </location>
</feature>
<gene>
    <name evidence="3" type="ORF">H9Q79_01525</name>
</gene>
<keyword evidence="1" id="KW-0812">Transmembrane</keyword>
<dbReference type="InterPro" id="IPR006976">
    <property type="entry name" value="VanZ-like"/>
</dbReference>
<sequence>MSREAKRVIRTAGWVLFLIYLTLLIYLLFFSESYGRQDFAARQYRYNLQPFQEIRRFAVYWKNVGFLAAFLNLGGNVLGFMPFGFLLPVLSARMRRAVTVVLLGFSVSLAVETIQLVTRVGIFDVDDLMLNTLGAALGYLVFAVCNRVRRKIYYGKKI</sequence>
<dbReference type="PANTHER" id="PTHR36834:SF1">
    <property type="entry name" value="INTEGRAL MEMBRANE PROTEIN"/>
    <property type="match status" value="1"/>
</dbReference>